<evidence type="ECO:0000256" key="1">
    <source>
        <dbReference type="SAM" id="Phobius"/>
    </source>
</evidence>
<dbReference type="WBParaSite" id="NBR_0001866301-mRNA-1">
    <property type="protein sequence ID" value="NBR_0001866301-mRNA-1"/>
    <property type="gene ID" value="NBR_0001866301"/>
</dbReference>
<proteinExistence type="predicted"/>
<evidence type="ECO:0000313" key="3">
    <source>
        <dbReference type="Proteomes" id="UP000271162"/>
    </source>
</evidence>
<accession>A0A0N4YN65</accession>
<reference evidence="4" key="1">
    <citation type="submission" date="2016-04" db="UniProtKB">
        <authorList>
            <consortium name="WormBaseParasite"/>
        </authorList>
    </citation>
    <scope>IDENTIFICATION</scope>
</reference>
<dbReference type="Proteomes" id="UP000271162">
    <property type="component" value="Unassembled WGS sequence"/>
</dbReference>
<keyword evidence="1" id="KW-1133">Transmembrane helix</keyword>
<keyword evidence="1" id="KW-0472">Membrane</keyword>
<dbReference type="EMBL" id="UYSL01023595">
    <property type="protein sequence ID" value="VDL82389.1"/>
    <property type="molecule type" value="Genomic_DNA"/>
</dbReference>
<gene>
    <name evidence="2" type="ORF">NBR_LOCUS18664</name>
</gene>
<evidence type="ECO:0000313" key="2">
    <source>
        <dbReference type="EMBL" id="VDL82389.1"/>
    </source>
</evidence>
<reference evidence="2 3" key="2">
    <citation type="submission" date="2018-11" db="EMBL/GenBank/DDBJ databases">
        <authorList>
            <consortium name="Pathogen Informatics"/>
        </authorList>
    </citation>
    <scope>NUCLEOTIDE SEQUENCE [LARGE SCALE GENOMIC DNA]</scope>
</reference>
<name>A0A0N4YN65_NIPBR</name>
<sequence>MPDVLDILCENDLTAACADRFILGSSPRASNDSIDYWIKAGEHFPFPMSSHIKLTTAVQRNSTVMDTQLVSITYAALAAVVVHKFDKFSVVPAGLFLIIGCYTVVILHVLTGDQTSTGVPDNMTLSNWTDDSTLFSYDGSTTGFPFYES</sequence>
<dbReference type="AlphaFoldDB" id="A0A0N4YN65"/>
<protein>
    <submittedName>
        <fullName evidence="4">Transmembrane protein</fullName>
    </submittedName>
</protein>
<feature type="transmembrane region" description="Helical" evidence="1">
    <location>
        <begin position="91"/>
        <end position="110"/>
    </location>
</feature>
<evidence type="ECO:0000313" key="4">
    <source>
        <dbReference type="WBParaSite" id="NBR_0001866301-mRNA-1"/>
    </source>
</evidence>
<keyword evidence="3" id="KW-1185">Reference proteome</keyword>
<organism evidence="4">
    <name type="scientific">Nippostrongylus brasiliensis</name>
    <name type="common">Rat hookworm</name>
    <dbReference type="NCBI Taxonomy" id="27835"/>
    <lineage>
        <taxon>Eukaryota</taxon>
        <taxon>Metazoa</taxon>
        <taxon>Ecdysozoa</taxon>
        <taxon>Nematoda</taxon>
        <taxon>Chromadorea</taxon>
        <taxon>Rhabditida</taxon>
        <taxon>Rhabditina</taxon>
        <taxon>Rhabditomorpha</taxon>
        <taxon>Strongyloidea</taxon>
        <taxon>Heligmosomidae</taxon>
        <taxon>Nippostrongylus</taxon>
    </lineage>
</organism>
<keyword evidence="1" id="KW-0812">Transmembrane</keyword>